<comment type="caution">
    <text evidence="2">The sequence shown here is derived from an EMBL/GenBank/DDBJ whole genome shotgun (WGS) entry which is preliminary data.</text>
</comment>
<keyword evidence="3" id="KW-1185">Reference proteome</keyword>
<dbReference type="Pfam" id="PF02954">
    <property type="entry name" value="HTH_8"/>
    <property type="match status" value="1"/>
</dbReference>
<dbReference type="AlphaFoldDB" id="A0AAE2YP66"/>
<dbReference type="GO" id="GO:0043565">
    <property type="term" value="F:sequence-specific DNA binding"/>
    <property type="evidence" value="ECO:0007669"/>
    <property type="project" value="InterPro"/>
</dbReference>
<name>A0AAE2YP66_9PROT</name>
<proteinExistence type="predicted"/>
<dbReference type="PANTHER" id="PTHR47918:SF1">
    <property type="entry name" value="DNA-BINDING PROTEIN FIS"/>
    <property type="match status" value="1"/>
</dbReference>
<evidence type="ECO:0000259" key="1">
    <source>
        <dbReference type="Pfam" id="PF02954"/>
    </source>
</evidence>
<dbReference type="EMBL" id="JAAXYO010000048">
    <property type="protein sequence ID" value="MBU2787602.1"/>
    <property type="molecule type" value="Genomic_DNA"/>
</dbReference>
<dbReference type="Proteomes" id="UP001197378">
    <property type="component" value="Unassembled WGS sequence"/>
</dbReference>
<dbReference type="InterPro" id="IPR002197">
    <property type="entry name" value="HTH_Fis"/>
</dbReference>
<feature type="domain" description="DNA binding HTH" evidence="1">
    <location>
        <begin position="32"/>
        <end position="71"/>
    </location>
</feature>
<organism evidence="2 3">
    <name type="scientific">Igneacidithiobacillus copahuensis</name>
    <dbReference type="NCBI Taxonomy" id="2724909"/>
    <lineage>
        <taxon>Bacteria</taxon>
        <taxon>Pseudomonadati</taxon>
        <taxon>Pseudomonadota</taxon>
        <taxon>Acidithiobacillia</taxon>
        <taxon>Acidithiobacillales</taxon>
        <taxon>Acidithiobacillaceae</taxon>
        <taxon>Igneacidithiobacillus</taxon>
    </lineage>
</organism>
<evidence type="ECO:0000313" key="2">
    <source>
        <dbReference type="EMBL" id="MBU2787602.1"/>
    </source>
</evidence>
<protein>
    <submittedName>
        <fullName evidence="2">Fis family transcriptional regulator</fullName>
    </submittedName>
</protein>
<dbReference type="PANTHER" id="PTHR47918">
    <property type="entry name" value="DNA-BINDING PROTEIN FIS"/>
    <property type="match status" value="1"/>
</dbReference>
<evidence type="ECO:0000313" key="3">
    <source>
        <dbReference type="Proteomes" id="UP001197378"/>
    </source>
</evidence>
<sequence>MPSLHDCVLHQVGRYFADLGSEAPQNLHQKVMEEVERALLEKVLQQHAGQRGIAAQCLGINRNTLSKKIQYYGLEI</sequence>
<dbReference type="Gene3D" id="1.10.10.60">
    <property type="entry name" value="Homeodomain-like"/>
    <property type="match status" value="1"/>
</dbReference>
<accession>A0AAE2YP66</accession>
<gene>
    <name evidence="2" type="ORF">HFQ13_05170</name>
</gene>
<dbReference type="SUPFAM" id="SSF46689">
    <property type="entry name" value="Homeodomain-like"/>
    <property type="match status" value="1"/>
</dbReference>
<dbReference type="PRINTS" id="PR01590">
    <property type="entry name" value="HTHFIS"/>
</dbReference>
<reference evidence="2" key="1">
    <citation type="journal article" date="2021" name="ISME J.">
        <title>Genomic evolution of the class Acidithiobacillia: deep-branching Proteobacteria living in extreme acidic conditions.</title>
        <authorList>
            <person name="Moya-Beltran A."/>
            <person name="Beard S."/>
            <person name="Rojas-Villalobos C."/>
            <person name="Issotta F."/>
            <person name="Gallardo Y."/>
            <person name="Ulloa R."/>
            <person name="Giaveno A."/>
            <person name="Degli Esposti M."/>
            <person name="Johnson D.B."/>
            <person name="Quatrini R."/>
        </authorList>
    </citation>
    <scope>NUCLEOTIDE SEQUENCE</scope>
    <source>
        <strain evidence="2">VAN18-1</strain>
    </source>
</reference>
<dbReference type="InterPro" id="IPR050207">
    <property type="entry name" value="Trans_regulatory_Fis"/>
</dbReference>
<dbReference type="InterPro" id="IPR009057">
    <property type="entry name" value="Homeodomain-like_sf"/>
</dbReference>